<feature type="non-terminal residue" evidence="3">
    <location>
        <position position="329"/>
    </location>
</feature>
<keyword evidence="1" id="KW-0378">Hydrolase</keyword>
<reference evidence="3" key="1">
    <citation type="submission" date="2022-07" db="EMBL/GenBank/DDBJ databases">
        <title>Phylogenomic reconstructions and comparative analyses of Kickxellomycotina fungi.</title>
        <authorList>
            <person name="Reynolds N.K."/>
            <person name="Stajich J.E."/>
            <person name="Barry K."/>
            <person name="Grigoriev I.V."/>
            <person name="Crous P."/>
            <person name="Smith M.E."/>
        </authorList>
    </citation>
    <scope>NUCLEOTIDE SEQUENCE</scope>
    <source>
        <strain evidence="3">NRRL 1566</strain>
    </source>
</reference>
<keyword evidence="4" id="KW-1185">Reference proteome</keyword>
<accession>A0A9W8I3H2</accession>
<evidence type="ECO:0000313" key="4">
    <source>
        <dbReference type="Proteomes" id="UP001139887"/>
    </source>
</evidence>
<organism evidence="3 4">
    <name type="scientific">Coemansia brasiliensis</name>
    <dbReference type="NCBI Taxonomy" id="2650707"/>
    <lineage>
        <taxon>Eukaryota</taxon>
        <taxon>Fungi</taxon>
        <taxon>Fungi incertae sedis</taxon>
        <taxon>Zoopagomycota</taxon>
        <taxon>Kickxellomycotina</taxon>
        <taxon>Kickxellomycetes</taxon>
        <taxon>Kickxellales</taxon>
        <taxon>Kickxellaceae</taxon>
        <taxon>Coemansia</taxon>
    </lineage>
</organism>
<sequence length="329" mass="36769">MSSDEEIDKIDFGDLANYFNTNPLPESSLSSQVGMYRSIDINVNDHPIDPALLKGLGVAEKPLQDLIQHDINQKPQRKLPGELIAAWSSLPTSFNGQEGLRLQPLFDEEKIALCLHGGSYIMGSPGSHRQVIGKLSESCKLRCLAIDYRLAPLNPFPAQLHDALIAYYFLLAQGFSPQNIILVGDSAGGHLCIDLVLALRHISSRQPNNQNLLPQAICLLSPMPGMALEGESLHKYKHFDYLFPIPLEWPTCPLRLFYKPGSKCTPEYLKEIRTPLLSPSYGDLTGFPPTIIQVGSKEILIDDIRTLYRRLQQDNPADGHIVWEEYPDM</sequence>
<dbReference type="PANTHER" id="PTHR48081:SF8">
    <property type="entry name" value="ALPHA_BETA HYDROLASE FOLD-3 DOMAIN-CONTAINING PROTEIN-RELATED"/>
    <property type="match status" value="1"/>
</dbReference>
<dbReference type="PANTHER" id="PTHR48081">
    <property type="entry name" value="AB HYDROLASE SUPERFAMILY PROTEIN C4A8.06C"/>
    <property type="match status" value="1"/>
</dbReference>
<name>A0A9W8I3H2_9FUNG</name>
<dbReference type="InterPro" id="IPR013094">
    <property type="entry name" value="AB_hydrolase_3"/>
</dbReference>
<dbReference type="Gene3D" id="3.40.50.1820">
    <property type="entry name" value="alpha/beta hydrolase"/>
    <property type="match status" value="1"/>
</dbReference>
<gene>
    <name evidence="3" type="ORF">IWW36_005664</name>
</gene>
<evidence type="ECO:0000259" key="2">
    <source>
        <dbReference type="Pfam" id="PF07859"/>
    </source>
</evidence>
<protein>
    <recommendedName>
        <fullName evidence="2">Alpha/beta hydrolase fold-3 domain-containing protein</fullName>
    </recommendedName>
</protein>
<comment type="caution">
    <text evidence="3">The sequence shown here is derived from an EMBL/GenBank/DDBJ whole genome shotgun (WGS) entry which is preliminary data.</text>
</comment>
<feature type="domain" description="Alpha/beta hydrolase fold-3" evidence="2">
    <location>
        <begin position="113"/>
        <end position="321"/>
    </location>
</feature>
<evidence type="ECO:0000256" key="1">
    <source>
        <dbReference type="ARBA" id="ARBA00022801"/>
    </source>
</evidence>
<evidence type="ECO:0000313" key="3">
    <source>
        <dbReference type="EMBL" id="KAJ2843119.1"/>
    </source>
</evidence>
<proteinExistence type="predicted"/>
<dbReference type="SUPFAM" id="SSF53474">
    <property type="entry name" value="alpha/beta-Hydrolases"/>
    <property type="match status" value="1"/>
</dbReference>
<dbReference type="Proteomes" id="UP001139887">
    <property type="component" value="Unassembled WGS sequence"/>
</dbReference>
<dbReference type="EMBL" id="JANBUW010001517">
    <property type="protein sequence ID" value="KAJ2843119.1"/>
    <property type="molecule type" value="Genomic_DNA"/>
</dbReference>
<dbReference type="OrthoDB" id="408631at2759"/>
<dbReference type="InterPro" id="IPR029058">
    <property type="entry name" value="AB_hydrolase_fold"/>
</dbReference>
<dbReference type="Pfam" id="PF07859">
    <property type="entry name" value="Abhydrolase_3"/>
    <property type="match status" value="1"/>
</dbReference>
<dbReference type="InterPro" id="IPR050300">
    <property type="entry name" value="GDXG_lipolytic_enzyme"/>
</dbReference>
<dbReference type="GO" id="GO:0016787">
    <property type="term" value="F:hydrolase activity"/>
    <property type="evidence" value="ECO:0007669"/>
    <property type="project" value="UniProtKB-KW"/>
</dbReference>
<dbReference type="AlphaFoldDB" id="A0A9W8I3H2"/>